<name>A0ACB9E7N0_9ASTR</name>
<reference evidence="2" key="1">
    <citation type="journal article" date="2022" name="Mol. Ecol. Resour.">
        <title>The genomes of chicory, endive, great burdock and yacon provide insights into Asteraceae palaeo-polyploidization history and plant inulin production.</title>
        <authorList>
            <person name="Fan W."/>
            <person name="Wang S."/>
            <person name="Wang H."/>
            <person name="Wang A."/>
            <person name="Jiang F."/>
            <person name="Liu H."/>
            <person name="Zhao H."/>
            <person name="Xu D."/>
            <person name="Zhang Y."/>
        </authorList>
    </citation>
    <scope>NUCLEOTIDE SEQUENCE [LARGE SCALE GENOMIC DNA]</scope>
    <source>
        <strain evidence="2">cv. Yunnan</strain>
    </source>
</reference>
<evidence type="ECO:0000313" key="1">
    <source>
        <dbReference type="EMBL" id="KAI3754422.1"/>
    </source>
</evidence>
<proteinExistence type="predicted"/>
<protein>
    <submittedName>
        <fullName evidence="1">Uncharacterized protein</fullName>
    </submittedName>
</protein>
<dbReference type="Proteomes" id="UP001056120">
    <property type="component" value="Linkage Group LG18"/>
</dbReference>
<reference evidence="1 2" key="2">
    <citation type="journal article" date="2022" name="Mol. Ecol. Resour.">
        <title>The genomes of chicory, endive, great burdock and yacon provide insights into Asteraceae paleo-polyploidization history and plant inulin production.</title>
        <authorList>
            <person name="Fan W."/>
            <person name="Wang S."/>
            <person name="Wang H."/>
            <person name="Wang A."/>
            <person name="Jiang F."/>
            <person name="Liu H."/>
            <person name="Zhao H."/>
            <person name="Xu D."/>
            <person name="Zhang Y."/>
        </authorList>
    </citation>
    <scope>NUCLEOTIDE SEQUENCE [LARGE SCALE GENOMIC DNA]</scope>
    <source>
        <strain evidence="2">cv. Yunnan</strain>
        <tissue evidence="1">Leaves</tissue>
    </source>
</reference>
<comment type="caution">
    <text evidence="1">The sequence shown here is derived from an EMBL/GenBank/DDBJ whole genome shotgun (WGS) entry which is preliminary data.</text>
</comment>
<accession>A0ACB9E7N0</accession>
<keyword evidence="2" id="KW-1185">Reference proteome</keyword>
<gene>
    <name evidence="1" type="ORF">L1987_54205</name>
</gene>
<sequence length="71" mass="8253">MSKAQIFFSERVEKLRIKIVVLGKCTNILVVQHRRKFGESKEIQLIAADVEERGSRKRRRHPELIAVLLIA</sequence>
<evidence type="ECO:0000313" key="2">
    <source>
        <dbReference type="Proteomes" id="UP001056120"/>
    </source>
</evidence>
<organism evidence="1 2">
    <name type="scientific">Smallanthus sonchifolius</name>
    <dbReference type="NCBI Taxonomy" id="185202"/>
    <lineage>
        <taxon>Eukaryota</taxon>
        <taxon>Viridiplantae</taxon>
        <taxon>Streptophyta</taxon>
        <taxon>Embryophyta</taxon>
        <taxon>Tracheophyta</taxon>
        <taxon>Spermatophyta</taxon>
        <taxon>Magnoliopsida</taxon>
        <taxon>eudicotyledons</taxon>
        <taxon>Gunneridae</taxon>
        <taxon>Pentapetalae</taxon>
        <taxon>asterids</taxon>
        <taxon>campanulids</taxon>
        <taxon>Asterales</taxon>
        <taxon>Asteraceae</taxon>
        <taxon>Asteroideae</taxon>
        <taxon>Heliantheae alliance</taxon>
        <taxon>Millerieae</taxon>
        <taxon>Smallanthus</taxon>
    </lineage>
</organism>
<dbReference type="EMBL" id="CM042035">
    <property type="protein sequence ID" value="KAI3754422.1"/>
    <property type="molecule type" value="Genomic_DNA"/>
</dbReference>